<feature type="transmembrane region" description="Helical" evidence="8">
    <location>
        <begin position="308"/>
        <end position="326"/>
    </location>
</feature>
<evidence type="ECO:0000256" key="2">
    <source>
        <dbReference type="ARBA" id="ARBA00022448"/>
    </source>
</evidence>
<dbReference type="PANTHER" id="PTHR42718:SF47">
    <property type="entry name" value="METHYL VIOLOGEN RESISTANCE PROTEIN SMVA"/>
    <property type="match status" value="1"/>
</dbReference>
<feature type="transmembrane region" description="Helical" evidence="8">
    <location>
        <begin position="20"/>
        <end position="41"/>
    </location>
</feature>
<evidence type="ECO:0000313" key="10">
    <source>
        <dbReference type="EMBL" id="GAA1512249.1"/>
    </source>
</evidence>
<dbReference type="RefSeq" id="WP_344295718.1">
    <property type="nucleotide sequence ID" value="NZ_BAAAPF010000500.1"/>
</dbReference>
<feature type="transmembrane region" description="Helical" evidence="8">
    <location>
        <begin position="482"/>
        <end position="503"/>
    </location>
</feature>
<keyword evidence="11" id="KW-1185">Reference proteome</keyword>
<feature type="transmembrane region" description="Helical" evidence="8">
    <location>
        <begin position="171"/>
        <end position="193"/>
    </location>
</feature>
<evidence type="ECO:0000313" key="11">
    <source>
        <dbReference type="Proteomes" id="UP001500443"/>
    </source>
</evidence>
<gene>
    <name evidence="10" type="ORF">GCM10009802_65870</name>
</gene>
<dbReference type="Gene3D" id="1.20.1250.20">
    <property type="entry name" value="MFS general substrate transporter like domains"/>
    <property type="match status" value="1"/>
</dbReference>
<accession>A0ABP4KXS1</accession>
<feature type="transmembrane region" description="Helical" evidence="8">
    <location>
        <begin position="85"/>
        <end position="104"/>
    </location>
</feature>
<organism evidence="10 11">
    <name type="scientific">Streptomyces synnematoformans</name>
    <dbReference type="NCBI Taxonomy" id="415721"/>
    <lineage>
        <taxon>Bacteria</taxon>
        <taxon>Bacillati</taxon>
        <taxon>Actinomycetota</taxon>
        <taxon>Actinomycetes</taxon>
        <taxon>Kitasatosporales</taxon>
        <taxon>Streptomycetaceae</taxon>
        <taxon>Streptomyces</taxon>
    </lineage>
</organism>
<keyword evidence="3" id="KW-1003">Cell membrane</keyword>
<dbReference type="Gene3D" id="1.20.1720.10">
    <property type="entry name" value="Multidrug resistance protein D"/>
    <property type="match status" value="1"/>
</dbReference>
<feature type="transmembrane region" description="Helical" evidence="8">
    <location>
        <begin position="271"/>
        <end position="288"/>
    </location>
</feature>
<feature type="transmembrane region" description="Helical" evidence="8">
    <location>
        <begin position="409"/>
        <end position="426"/>
    </location>
</feature>
<dbReference type="SUPFAM" id="SSF103473">
    <property type="entry name" value="MFS general substrate transporter"/>
    <property type="match status" value="1"/>
</dbReference>
<proteinExistence type="predicted"/>
<dbReference type="InterPro" id="IPR036259">
    <property type="entry name" value="MFS_trans_sf"/>
</dbReference>
<dbReference type="PROSITE" id="PS50850">
    <property type="entry name" value="MFS"/>
    <property type="match status" value="1"/>
</dbReference>
<evidence type="ECO:0000256" key="7">
    <source>
        <dbReference type="ARBA" id="ARBA00023251"/>
    </source>
</evidence>
<dbReference type="EMBL" id="BAAAPF010000500">
    <property type="protein sequence ID" value="GAA1512249.1"/>
    <property type="molecule type" value="Genomic_DNA"/>
</dbReference>
<protein>
    <submittedName>
        <fullName evidence="10">MFS transporter</fullName>
    </submittedName>
</protein>
<keyword evidence="6 8" id="KW-0472">Membrane</keyword>
<feature type="transmembrane region" description="Helical" evidence="8">
    <location>
        <begin position="338"/>
        <end position="359"/>
    </location>
</feature>
<keyword evidence="4 8" id="KW-0812">Transmembrane</keyword>
<dbReference type="PRINTS" id="PR01036">
    <property type="entry name" value="TCRTETB"/>
</dbReference>
<keyword evidence="5 8" id="KW-1133">Transmembrane helix</keyword>
<keyword evidence="7" id="KW-0046">Antibiotic resistance</keyword>
<feature type="transmembrane region" description="Helical" evidence="8">
    <location>
        <begin position="205"/>
        <end position="225"/>
    </location>
</feature>
<dbReference type="Proteomes" id="UP001500443">
    <property type="component" value="Unassembled WGS sequence"/>
</dbReference>
<dbReference type="PANTHER" id="PTHR42718">
    <property type="entry name" value="MAJOR FACILITATOR SUPERFAMILY MULTIDRUG TRANSPORTER MFSC"/>
    <property type="match status" value="1"/>
</dbReference>
<feature type="transmembrane region" description="Helical" evidence="8">
    <location>
        <begin position="61"/>
        <end position="78"/>
    </location>
</feature>
<feature type="transmembrane region" description="Helical" evidence="8">
    <location>
        <begin position="365"/>
        <end position="388"/>
    </location>
</feature>
<dbReference type="Pfam" id="PF07690">
    <property type="entry name" value="MFS_1"/>
    <property type="match status" value="1"/>
</dbReference>
<evidence type="ECO:0000256" key="6">
    <source>
        <dbReference type="ARBA" id="ARBA00023136"/>
    </source>
</evidence>
<comment type="caution">
    <text evidence="10">The sequence shown here is derived from an EMBL/GenBank/DDBJ whole genome shotgun (WGS) entry which is preliminary data.</text>
</comment>
<evidence type="ECO:0000256" key="5">
    <source>
        <dbReference type="ARBA" id="ARBA00022989"/>
    </source>
</evidence>
<sequence length="513" mass="51666">MTTTDRPEQGRRQRRRWLGLAVLALPALLASLELTVTNLALPAIGRDLSATSTELLWTVDIYAFLLAGSLITMGVLGDRVGRRRLLLYGAAGYGVASLVAAYSVNAEMLIAARALMGVAGATLMPSTLALAAALFPGPRERATAIGVIVASVSGGTAIGPLVGGWLLERFWWGSAFLLGVPVMAVLLVLLPVLLPESRGPAGRRVDVASSLLSLGAVLPVVYGLKQVAAEGAAAVPLAAVAAGAAVAVAFVRRQRTLADPFVDLRLFADRTLATAAATLAAGIFVLWGSNYALAQYLQLVEGLSPLDAGLWTAPSAFGVIAGSTLAPRLARRWPPGHVIGAGLALSAVGYGVLTQAGGAHALAELVTGAVIVSAGLGPMMALATDMVVGAAPPERTGAAAAISSTAPQLGGALGIALLGSVITAVYRGRTEGAAPEGVPESAAGAFEDDLGAAVEAAEGLPGPVAEEVLGAARRAYETGFQVAAAVCAALTVATAVLVTLAGARRRPEPAAEG</sequence>
<dbReference type="InterPro" id="IPR011701">
    <property type="entry name" value="MFS"/>
</dbReference>
<feature type="transmembrane region" description="Helical" evidence="8">
    <location>
        <begin position="142"/>
        <end position="165"/>
    </location>
</feature>
<keyword evidence="2" id="KW-0813">Transport</keyword>
<name>A0ABP4KXS1_9ACTN</name>
<dbReference type="InterPro" id="IPR020846">
    <property type="entry name" value="MFS_dom"/>
</dbReference>
<comment type="subcellular location">
    <subcellularLocation>
        <location evidence="1">Cell membrane</location>
        <topology evidence="1">Multi-pass membrane protein</topology>
    </subcellularLocation>
</comment>
<evidence type="ECO:0000256" key="1">
    <source>
        <dbReference type="ARBA" id="ARBA00004651"/>
    </source>
</evidence>
<reference evidence="11" key="1">
    <citation type="journal article" date="2019" name="Int. J. Syst. Evol. Microbiol.">
        <title>The Global Catalogue of Microorganisms (GCM) 10K type strain sequencing project: providing services to taxonomists for standard genome sequencing and annotation.</title>
        <authorList>
            <consortium name="The Broad Institute Genomics Platform"/>
            <consortium name="The Broad Institute Genome Sequencing Center for Infectious Disease"/>
            <person name="Wu L."/>
            <person name="Ma J."/>
        </authorList>
    </citation>
    <scope>NUCLEOTIDE SEQUENCE [LARGE SCALE GENOMIC DNA]</scope>
    <source>
        <strain evidence="11">JCM 15481</strain>
    </source>
</reference>
<dbReference type="CDD" id="cd17321">
    <property type="entry name" value="MFS_MMR_MDR_like"/>
    <property type="match status" value="1"/>
</dbReference>
<evidence type="ECO:0000256" key="4">
    <source>
        <dbReference type="ARBA" id="ARBA00022692"/>
    </source>
</evidence>
<evidence type="ECO:0000259" key="9">
    <source>
        <dbReference type="PROSITE" id="PS50850"/>
    </source>
</evidence>
<evidence type="ECO:0000256" key="8">
    <source>
        <dbReference type="SAM" id="Phobius"/>
    </source>
</evidence>
<feature type="domain" description="Major facilitator superfamily (MFS) profile" evidence="9">
    <location>
        <begin position="19"/>
        <end position="506"/>
    </location>
</feature>
<feature type="transmembrane region" description="Helical" evidence="8">
    <location>
        <begin position="110"/>
        <end position="135"/>
    </location>
</feature>
<evidence type="ECO:0000256" key="3">
    <source>
        <dbReference type="ARBA" id="ARBA00022475"/>
    </source>
</evidence>
<feature type="transmembrane region" description="Helical" evidence="8">
    <location>
        <begin position="231"/>
        <end position="251"/>
    </location>
</feature>